<dbReference type="EC" id="3.2.1.-" evidence="3"/>
<dbReference type="AlphaFoldDB" id="A0A919L3T3"/>
<comment type="caution">
    <text evidence="4">The sequence shown here is derived from an EMBL/GenBank/DDBJ whole genome shotgun (WGS) entry which is preliminary data.</text>
</comment>
<feature type="binding site" evidence="2">
    <location>
        <position position="201"/>
    </location>
    <ligand>
        <name>substrate</name>
    </ligand>
</feature>
<keyword evidence="3" id="KW-0378">Hydrolase</keyword>
<dbReference type="RefSeq" id="WP_189934324.1">
    <property type="nucleotide sequence ID" value="NZ_BNCD01000012.1"/>
</dbReference>
<name>A0A919L3T3_9ACTN</name>
<feature type="active site" description="Proton donor" evidence="1">
    <location>
        <position position="158"/>
    </location>
</feature>
<dbReference type="SUPFAM" id="SSF51989">
    <property type="entry name" value="Glycosyl hydrolases family 6, cellulases"/>
    <property type="match status" value="1"/>
</dbReference>
<proteinExistence type="inferred from homology"/>
<dbReference type="GO" id="GO:0030245">
    <property type="term" value="P:cellulose catabolic process"/>
    <property type="evidence" value="ECO:0007669"/>
    <property type="project" value="UniProtKB-KW"/>
</dbReference>
<dbReference type="EMBL" id="BNCD01000012">
    <property type="protein sequence ID" value="GHH82404.1"/>
    <property type="molecule type" value="Genomic_DNA"/>
</dbReference>
<dbReference type="Pfam" id="PF01341">
    <property type="entry name" value="Glyco_hydro_6"/>
    <property type="match status" value="1"/>
</dbReference>
<keyword evidence="5" id="KW-1185">Reference proteome</keyword>
<feature type="signal peptide" evidence="3">
    <location>
        <begin position="1"/>
        <end position="41"/>
    </location>
</feature>
<feature type="binding site" evidence="2">
    <location>
        <position position="232"/>
    </location>
    <ligand>
        <name>substrate</name>
    </ligand>
</feature>
<dbReference type="InterPro" id="IPR016288">
    <property type="entry name" value="Beta_cellobiohydrolase"/>
</dbReference>
<dbReference type="Gene3D" id="3.20.20.40">
    <property type="entry name" value="1, 4-beta cellobiohydrolase"/>
    <property type="match status" value="1"/>
</dbReference>
<evidence type="ECO:0000313" key="5">
    <source>
        <dbReference type="Proteomes" id="UP000603708"/>
    </source>
</evidence>
<feature type="binding site" evidence="2">
    <location>
        <position position="306"/>
    </location>
    <ligand>
        <name>substrate</name>
    </ligand>
</feature>
<sequence>MASSTFRSHRRKGAGAGSAQAALCALAATVALLCAPGPAAAADSPFYVNPDTNAAQWVAEHPGDARAQVIADRIAAVPQPRWFTETNTATVRGEVDALVGAAATAGRIPILVVYDIPNRDCSGASTGGAPNHAAYRSWINEFAAGLAGRPATVIVEPDVLSIMDQCQSSGQQAETEASLAYAGKALKAASAQAKVYFDAGHSRWLSPSAIAARLRAADVANSADGISTNVSNYNRTANEVAYGKQILAAVGDPDLHAVVDTSRNGNGPAPNAQWCDPAGRAIGTPSTDRTGDALIDAFLWVKLPGEADGCAGPAGQFDPQLAYDLATGAAARH</sequence>
<feature type="active site" description="Proton acceptor" evidence="1">
    <location>
        <position position="308"/>
    </location>
</feature>
<dbReference type="InterPro" id="IPR036434">
    <property type="entry name" value="Beta_cellobiohydrolase_sf"/>
</dbReference>
<dbReference type="PANTHER" id="PTHR34876">
    <property type="match status" value="1"/>
</dbReference>
<reference evidence="4" key="2">
    <citation type="submission" date="2020-09" db="EMBL/GenBank/DDBJ databases">
        <authorList>
            <person name="Sun Q."/>
            <person name="Ohkuma M."/>
        </authorList>
    </citation>
    <scope>NUCLEOTIDE SEQUENCE</scope>
    <source>
        <strain evidence="4">JCM 5069</strain>
    </source>
</reference>
<accession>A0A919L3T3</accession>
<evidence type="ECO:0000256" key="3">
    <source>
        <dbReference type="RuleBase" id="RU361186"/>
    </source>
</evidence>
<protein>
    <recommendedName>
        <fullName evidence="3">Glucanase</fullName>
        <ecNumber evidence="3">3.2.1.-</ecNumber>
    </recommendedName>
</protein>
<comment type="similarity">
    <text evidence="3">Belongs to the glycosyl hydrolase family 6.</text>
</comment>
<organism evidence="4 5">
    <name type="scientific">Streptomyces sulfonofaciens</name>
    <dbReference type="NCBI Taxonomy" id="68272"/>
    <lineage>
        <taxon>Bacteria</taxon>
        <taxon>Bacillati</taxon>
        <taxon>Actinomycetota</taxon>
        <taxon>Actinomycetes</taxon>
        <taxon>Kitasatosporales</taxon>
        <taxon>Streptomycetaceae</taxon>
        <taxon>Streptomyces</taxon>
    </lineage>
</organism>
<keyword evidence="3" id="KW-0119">Carbohydrate metabolism</keyword>
<reference evidence="4" key="1">
    <citation type="journal article" date="2014" name="Int. J. Syst. Evol. Microbiol.">
        <title>Complete genome sequence of Corynebacterium casei LMG S-19264T (=DSM 44701T), isolated from a smear-ripened cheese.</title>
        <authorList>
            <consortium name="US DOE Joint Genome Institute (JGI-PGF)"/>
            <person name="Walter F."/>
            <person name="Albersmeier A."/>
            <person name="Kalinowski J."/>
            <person name="Ruckert C."/>
        </authorList>
    </citation>
    <scope>NUCLEOTIDE SEQUENCE</scope>
    <source>
        <strain evidence="4">JCM 5069</strain>
    </source>
</reference>
<feature type="binding site" evidence="2">
    <location>
        <position position="204"/>
    </location>
    <ligand>
        <name>substrate</name>
    </ligand>
</feature>
<feature type="binding site" evidence="2">
    <location>
        <position position="302"/>
    </location>
    <ligand>
        <name>substrate</name>
    </ligand>
</feature>
<evidence type="ECO:0000313" key="4">
    <source>
        <dbReference type="EMBL" id="GHH82404.1"/>
    </source>
</evidence>
<keyword evidence="3" id="KW-0624">Polysaccharide degradation</keyword>
<dbReference type="Proteomes" id="UP000603708">
    <property type="component" value="Unassembled WGS sequence"/>
</dbReference>
<dbReference type="PANTHER" id="PTHR34876:SF4">
    <property type="entry name" value="1,4-BETA-D-GLUCAN CELLOBIOHYDROLASE C-RELATED"/>
    <property type="match status" value="1"/>
</dbReference>
<evidence type="ECO:0000256" key="1">
    <source>
        <dbReference type="PIRSR" id="PIRSR001100-1"/>
    </source>
</evidence>
<dbReference type="PRINTS" id="PR00733">
    <property type="entry name" value="GLHYDRLASE6"/>
</dbReference>
<dbReference type="GO" id="GO:0004553">
    <property type="term" value="F:hydrolase activity, hydrolyzing O-glycosyl compounds"/>
    <property type="evidence" value="ECO:0007669"/>
    <property type="project" value="InterPro"/>
</dbReference>
<feature type="chain" id="PRO_5038159902" description="Glucanase" evidence="3">
    <location>
        <begin position="42"/>
        <end position="333"/>
    </location>
</feature>
<keyword evidence="3" id="KW-0732">Signal</keyword>
<gene>
    <name evidence="4" type="ORF">GCM10018793_42160</name>
</gene>
<evidence type="ECO:0000256" key="2">
    <source>
        <dbReference type="PIRSR" id="PIRSR001100-2"/>
    </source>
</evidence>
<feature type="binding site" evidence="2">
    <location>
        <position position="274"/>
    </location>
    <ligand>
        <name>substrate</name>
    </ligand>
</feature>
<feature type="binding site" evidence="2">
    <location>
        <position position="82"/>
    </location>
    <ligand>
        <name>substrate</name>
    </ligand>
</feature>
<dbReference type="PIRSF" id="PIRSF001100">
    <property type="entry name" value="Beta_cellobiohydrolase"/>
    <property type="match status" value="1"/>
</dbReference>
<keyword evidence="3" id="KW-0326">Glycosidase</keyword>
<keyword evidence="3" id="KW-0136">Cellulose degradation</keyword>